<dbReference type="AlphaFoldDB" id="A0AAD5DHF7"/>
<evidence type="ECO:0000313" key="3">
    <source>
        <dbReference type="Proteomes" id="UP001205105"/>
    </source>
</evidence>
<feature type="chain" id="PRO_5041910400" evidence="1">
    <location>
        <begin position="20"/>
        <end position="221"/>
    </location>
</feature>
<keyword evidence="1" id="KW-0732">Signal</keyword>
<dbReference type="Proteomes" id="UP001205105">
    <property type="component" value="Unassembled WGS sequence"/>
</dbReference>
<evidence type="ECO:0000256" key="1">
    <source>
        <dbReference type="SAM" id="SignalP"/>
    </source>
</evidence>
<gene>
    <name evidence="2" type="ORF">COHA_009849</name>
</gene>
<protein>
    <submittedName>
        <fullName evidence="2">Uncharacterized protein</fullName>
    </submittedName>
</protein>
<evidence type="ECO:0000313" key="2">
    <source>
        <dbReference type="EMBL" id="KAI7836259.1"/>
    </source>
</evidence>
<name>A0AAD5DHF7_9CHLO</name>
<organism evidence="2 3">
    <name type="scientific">Chlorella ohadii</name>
    <dbReference type="NCBI Taxonomy" id="2649997"/>
    <lineage>
        <taxon>Eukaryota</taxon>
        <taxon>Viridiplantae</taxon>
        <taxon>Chlorophyta</taxon>
        <taxon>core chlorophytes</taxon>
        <taxon>Trebouxiophyceae</taxon>
        <taxon>Chlorellales</taxon>
        <taxon>Chlorellaceae</taxon>
        <taxon>Chlorella clade</taxon>
        <taxon>Chlorella</taxon>
    </lineage>
</organism>
<accession>A0AAD5DHF7</accession>
<reference evidence="2" key="1">
    <citation type="submission" date="2020-11" db="EMBL/GenBank/DDBJ databases">
        <title>Chlorella ohadii genome sequencing and assembly.</title>
        <authorList>
            <person name="Murik O."/>
            <person name="Treves H."/>
            <person name="Kedem I."/>
            <person name="Shotland Y."/>
            <person name="Kaplan A."/>
        </authorList>
    </citation>
    <scope>NUCLEOTIDE SEQUENCE</scope>
    <source>
        <strain evidence="2">1</strain>
    </source>
</reference>
<proteinExistence type="predicted"/>
<keyword evidence="3" id="KW-1185">Reference proteome</keyword>
<feature type="signal peptide" evidence="1">
    <location>
        <begin position="1"/>
        <end position="19"/>
    </location>
</feature>
<comment type="caution">
    <text evidence="2">The sequence shown here is derived from an EMBL/GenBank/DDBJ whole genome shotgun (WGS) entry which is preliminary data.</text>
</comment>
<dbReference type="EMBL" id="JADXDR010000196">
    <property type="protein sequence ID" value="KAI7836259.1"/>
    <property type="molecule type" value="Genomic_DNA"/>
</dbReference>
<sequence length="221" mass="23965">MRALLCLALLALLAAPALAGKPQPIKPPQRPPPFKPVTGAIKAENEGIAFDGTPIEWIADENNRINIVSNLNRPGGQMGWQLVGRTTDAVQTALSRVTWAYGAIVSAEVNPLNNRLTVNLIAERTTPLKPGRTLQLGPLVTINYAPERKGQPRTVEVTVRPFIKVVMTQPWLKPLPGAGRFAQGSWAPYLEAKATLTDAPKLGEQLTGWLVEPPEVPEIPE</sequence>